<feature type="compositionally biased region" description="Low complexity" evidence="1">
    <location>
        <begin position="341"/>
        <end position="359"/>
    </location>
</feature>
<organism evidence="2 3">
    <name type="scientific">Entomortierella chlamydospora</name>
    <dbReference type="NCBI Taxonomy" id="101097"/>
    <lineage>
        <taxon>Eukaryota</taxon>
        <taxon>Fungi</taxon>
        <taxon>Fungi incertae sedis</taxon>
        <taxon>Mucoromycota</taxon>
        <taxon>Mortierellomycotina</taxon>
        <taxon>Mortierellomycetes</taxon>
        <taxon>Mortierellales</taxon>
        <taxon>Mortierellaceae</taxon>
        <taxon>Entomortierella</taxon>
    </lineage>
</organism>
<evidence type="ECO:0000256" key="1">
    <source>
        <dbReference type="SAM" id="MobiDB-lite"/>
    </source>
</evidence>
<feature type="region of interest" description="Disordered" evidence="1">
    <location>
        <begin position="334"/>
        <end position="359"/>
    </location>
</feature>
<sequence>MFSSCDLKPERKVGFTWATDVTTATLADLEAKLCEEYFDSENPYKSTPETFVYAGHSVPVFVKDDDTLHSVLKVCGANFKNRLTISLENHSKGFSDWKFGQVCQMYGLSFSPNLDLMGLLPEFDEIEAAPLNTESRKAFQSLVTEVEAKTQALQLIGSNEATRSLAVASFLVWTTGLFQANMLLACEKTLVGRRGKGSVDYSVHARKNPDFTLSVTEVKKEDFKQRVGQNIVQLDSALSAKKRKRSAYDVGDDEAQNLKSYGIVTDAKEWWFLECTMDVDEQVSLRISKLCDELNFSSNWQDNAKAIFQKLIWLFSRIQEQILVHDRRNKTNLNKRSKAVASSPPASSASASSASTEKV</sequence>
<reference evidence="2" key="1">
    <citation type="journal article" date="2020" name="Fungal Divers.">
        <title>Resolving the Mortierellaceae phylogeny through synthesis of multi-gene phylogenetics and phylogenomics.</title>
        <authorList>
            <person name="Vandepol N."/>
            <person name="Liber J."/>
            <person name="Desiro A."/>
            <person name="Na H."/>
            <person name="Kennedy M."/>
            <person name="Barry K."/>
            <person name="Grigoriev I.V."/>
            <person name="Miller A.N."/>
            <person name="O'Donnell K."/>
            <person name="Stajich J.E."/>
            <person name="Bonito G."/>
        </authorList>
    </citation>
    <scope>NUCLEOTIDE SEQUENCE</scope>
    <source>
        <strain evidence="2">NRRL 2769</strain>
    </source>
</reference>
<protein>
    <submittedName>
        <fullName evidence="2">Uncharacterized protein</fullName>
    </submittedName>
</protein>
<gene>
    <name evidence="2" type="ORF">BGZ80_009518</name>
</gene>
<proteinExistence type="predicted"/>
<accession>A0A9P6T0E0</accession>
<evidence type="ECO:0000313" key="3">
    <source>
        <dbReference type="Proteomes" id="UP000703661"/>
    </source>
</evidence>
<dbReference type="AlphaFoldDB" id="A0A9P6T0E0"/>
<name>A0A9P6T0E0_9FUNG</name>
<dbReference type="Proteomes" id="UP000703661">
    <property type="component" value="Unassembled WGS sequence"/>
</dbReference>
<comment type="caution">
    <text evidence="2">The sequence shown here is derived from an EMBL/GenBank/DDBJ whole genome shotgun (WGS) entry which is preliminary data.</text>
</comment>
<dbReference type="EMBL" id="JAAAID010000579">
    <property type="protein sequence ID" value="KAG0015961.1"/>
    <property type="molecule type" value="Genomic_DNA"/>
</dbReference>
<keyword evidence="3" id="KW-1185">Reference proteome</keyword>
<evidence type="ECO:0000313" key="2">
    <source>
        <dbReference type="EMBL" id="KAG0015961.1"/>
    </source>
</evidence>